<dbReference type="InterPro" id="IPR029052">
    <property type="entry name" value="Metallo-depent_PP-like"/>
</dbReference>
<sequence length="233" mass="24787">MRLAVLGDVHGNAFALEAVLADVRSAAPDALFNLGDTVWGGADPARAWALQQEFAPPTVRGNTDETLAGWHADRGQVWQDWLRPLLPAELPARLGALPTTAEVAGGEVLLAHGTPHSAWTALFSADGGGAPLPPHQIAQRVQGWPGARVVVVGHTHTEQVATHGGVTFVNAGSVSRQPRGTDPHARWVLLERRAGAWNVTFRRVPYDTAAAARWARQHCPLGEQEAALLLGPP</sequence>
<reference evidence="3 4" key="1">
    <citation type="submission" date="2023-07" db="EMBL/GenBank/DDBJ databases">
        <title>Genomic Encyclopedia of Type Strains, Phase IV (KMG-IV): sequencing the most valuable type-strain genomes for metagenomic binning, comparative biology and taxonomic classification.</title>
        <authorList>
            <person name="Goeker M."/>
        </authorList>
    </citation>
    <scope>NUCLEOTIDE SEQUENCE [LARGE SCALE GENOMIC DNA]</scope>
    <source>
        <strain evidence="3 4">NIO-1023</strain>
    </source>
</reference>
<keyword evidence="4" id="KW-1185">Reference proteome</keyword>
<dbReference type="Gene3D" id="3.60.21.10">
    <property type="match status" value="1"/>
</dbReference>
<dbReference type="InterPro" id="IPR024654">
    <property type="entry name" value="Calcineurin-like_PHP_lpxH"/>
</dbReference>
<feature type="domain" description="Calcineurin-like phosphoesterase" evidence="2">
    <location>
        <begin position="1"/>
        <end position="181"/>
    </location>
</feature>
<evidence type="ECO:0000313" key="4">
    <source>
        <dbReference type="Proteomes" id="UP001232163"/>
    </source>
</evidence>
<comment type="caution">
    <text evidence="3">The sequence shown here is derived from an EMBL/GenBank/DDBJ whole genome shotgun (WGS) entry which is preliminary data.</text>
</comment>
<dbReference type="Proteomes" id="UP001232163">
    <property type="component" value="Unassembled WGS sequence"/>
</dbReference>
<comment type="similarity">
    <text evidence="1">Belongs to the metallophosphoesterase superfamily. YfcE family.</text>
</comment>
<dbReference type="EMBL" id="JAURUR010000006">
    <property type="protein sequence ID" value="MDP9764690.1"/>
    <property type="molecule type" value="Genomic_DNA"/>
</dbReference>
<evidence type="ECO:0000313" key="3">
    <source>
        <dbReference type="EMBL" id="MDP9764690.1"/>
    </source>
</evidence>
<evidence type="ECO:0000256" key="1">
    <source>
        <dbReference type="ARBA" id="ARBA00008950"/>
    </source>
</evidence>
<gene>
    <name evidence="3" type="ORF">QO006_002136</name>
</gene>
<dbReference type="SUPFAM" id="SSF56300">
    <property type="entry name" value="Metallo-dependent phosphatases"/>
    <property type="match status" value="1"/>
</dbReference>
<organism evidence="3 4">
    <name type="scientific">Deinococcus enclensis</name>
    <dbReference type="NCBI Taxonomy" id="1049582"/>
    <lineage>
        <taxon>Bacteria</taxon>
        <taxon>Thermotogati</taxon>
        <taxon>Deinococcota</taxon>
        <taxon>Deinococci</taxon>
        <taxon>Deinococcales</taxon>
        <taxon>Deinococcaceae</taxon>
        <taxon>Deinococcus</taxon>
    </lineage>
</organism>
<dbReference type="PANTHER" id="PTHR42850">
    <property type="entry name" value="METALLOPHOSPHOESTERASE"/>
    <property type="match status" value="1"/>
</dbReference>
<dbReference type="RefSeq" id="WP_307466269.1">
    <property type="nucleotide sequence ID" value="NZ_JAURUR010000006.1"/>
</dbReference>
<dbReference type="PIRSF" id="PIRSF000883">
    <property type="entry name" value="Pesterase_MJ0912"/>
    <property type="match status" value="1"/>
</dbReference>
<dbReference type="Pfam" id="PF12850">
    <property type="entry name" value="Metallophos_2"/>
    <property type="match status" value="1"/>
</dbReference>
<evidence type="ECO:0000259" key="2">
    <source>
        <dbReference type="Pfam" id="PF12850"/>
    </source>
</evidence>
<dbReference type="PANTHER" id="PTHR42850:SF2">
    <property type="entry name" value="BLL5683 PROTEIN"/>
    <property type="match status" value="1"/>
</dbReference>
<dbReference type="InterPro" id="IPR050126">
    <property type="entry name" value="Ap4A_hydrolase"/>
</dbReference>
<proteinExistence type="inferred from homology"/>
<name>A0ABT9MDL4_9DEIO</name>
<protein>
    <submittedName>
        <fullName evidence="3">Phosphodiesterase</fullName>
    </submittedName>
</protein>
<accession>A0ABT9MDL4</accession>
<dbReference type="InterPro" id="IPR011152">
    <property type="entry name" value="Pesterase_MJ0912"/>
</dbReference>